<dbReference type="InterPro" id="IPR000649">
    <property type="entry name" value="IF-2B-related"/>
</dbReference>
<dbReference type="InterPro" id="IPR042529">
    <property type="entry name" value="IF_2B-like_C"/>
</dbReference>
<reference evidence="2 3" key="1">
    <citation type="submission" date="2018-06" db="EMBL/GenBank/DDBJ databases">
        <title>Genomic Encyclopedia of Archaeal and Bacterial Type Strains, Phase II (KMG-II): from individual species to whole genera.</title>
        <authorList>
            <person name="Goeker M."/>
        </authorList>
    </citation>
    <scope>NUCLEOTIDE SEQUENCE [LARGE SCALE GENOMIC DNA]</scope>
    <source>
        <strain evidence="2 3">ATCC BAA-1881</strain>
    </source>
</reference>
<dbReference type="Gene3D" id="3.40.50.10470">
    <property type="entry name" value="Translation initiation factor eif-2b, domain 2"/>
    <property type="match status" value="1"/>
</dbReference>
<evidence type="ECO:0000313" key="3">
    <source>
        <dbReference type="Proteomes" id="UP000248806"/>
    </source>
</evidence>
<dbReference type="Proteomes" id="UP000248806">
    <property type="component" value="Unassembled WGS sequence"/>
</dbReference>
<name>A0A326UDZ4_THEHA</name>
<sequence>MNAIEQRVKKLYSDREHGSRWLVREAICIMHDAAKEKVTEQQEHIYMLREVAREIAQARPAMAALSGAMGLLMVGRKTPAEIAAAAARMLSDYDRMTTRIAQHAAPLLHGRLLTCSISNTVLDVLRACRQQISEVVVMEGRPNFEGRETALILQCAGLKITLITDAQAALFLPRCQAVVVGADSVLEDGTVLNKAGTALVGWAAHGLQIPFYVLCETLKITPRHWNPDEEHWLEEKEPEEVWPDAPEGIAVRNFYFDATPSHLVRHWITEQGTLKRDEIGTYARKIGEAMLALQLAP</sequence>
<evidence type="ECO:0000256" key="1">
    <source>
        <dbReference type="RuleBase" id="RU003814"/>
    </source>
</evidence>
<gene>
    <name evidence="2" type="ORF">EI42_00826</name>
</gene>
<dbReference type="RefSeq" id="WP_111319066.1">
    <property type="nucleotide sequence ID" value="NZ_BIFX01000001.1"/>
</dbReference>
<dbReference type="EMBL" id="QKUF01000001">
    <property type="protein sequence ID" value="PZW36647.1"/>
    <property type="molecule type" value="Genomic_DNA"/>
</dbReference>
<keyword evidence="2" id="KW-0648">Protein biosynthesis</keyword>
<accession>A0A326UDZ4</accession>
<dbReference type="GO" id="GO:0046523">
    <property type="term" value="F:S-methyl-5-thioribose-1-phosphate isomerase activity"/>
    <property type="evidence" value="ECO:0007669"/>
    <property type="project" value="TreeGrafter"/>
</dbReference>
<comment type="caution">
    <text evidence="2">The sequence shown here is derived from an EMBL/GenBank/DDBJ whole genome shotgun (WGS) entry which is preliminary data.</text>
</comment>
<organism evidence="2 3">
    <name type="scientific">Thermosporothrix hazakensis</name>
    <dbReference type="NCBI Taxonomy" id="644383"/>
    <lineage>
        <taxon>Bacteria</taxon>
        <taxon>Bacillati</taxon>
        <taxon>Chloroflexota</taxon>
        <taxon>Ktedonobacteria</taxon>
        <taxon>Ktedonobacterales</taxon>
        <taxon>Thermosporotrichaceae</taxon>
        <taxon>Thermosporothrix</taxon>
    </lineage>
</organism>
<comment type="similarity">
    <text evidence="1">Belongs to the eIF-2B alpha/beta/delta subunits family.</text>
</comment>
<dbReference type="SUPFAM" id="SSF100950">
    <property type="entry name" value="NagB/RpiA/CoA transferase-like"/>
    <property type="match status" value="1"/>
</dbReference>
<dbReference type="Pfam" id="PF01008">
    <property type="entry name" value="IF-2B"/>
    <property type="match status" value="1"/>
</dbReference>
<dbReference type="GO" id="GO:0003743">
    <property type="term" value="F:translation initiation factor activity"/>
    <property type="evidence" value="ECO:0007669"/>
    <property type="project" value="UniProtKB-KW"/>
</dbReference>
<keyword evidence="2" id="KW-0396">Initiation factor</keyword>
<keyword evidence="3" id="KW-1185">Reference proteome</keyword>
<dbReference type="OrthoDB" id="6113936at2"/>
<evidence type="ECO:0000313" key="2">
    <source>
        <dbReference type="EMBL" id="PZW36647.1"/>
    </source>
</evidence>
<dbReference type="InterPro" id="IPR037171">
    <property type="entry name" value="NagB/RpiA_transferase-like"/>
</dbReference>
<proteinExistence type="inferred from homology"/>
<dbReference type="PANTHER" id="PTHR43475:SF1">
    <property type="entry name" value="METHYLTHIORIBOSE-1-PHOSPHATE ISOMERASE"/>
    <property type="match status" value="1"/>
</dbReference>
<dbReference type="GO" id="GO:0019509">
    <property type="term" value="P:L-methionine salvage from methylthioadenosine"/>
    <property type="evidence" value="ECO:0007669"/>
    <property type="project" value="TreeGrafter"/>
</dbReference>
<protein>
    <submittedName>
        <fullName evidence="2">Translation initiation factor eIF-2B subunit delta</fullName>
    </submittedName>
</protein>
<dbReference type="AlphaFoldDB" id="A0A326UDZ4"/>
<dbReference type="PANTHER" id="PTHR43475">
    <property type="entry name" value="METHYLTHIORIBOSE-1-PHOSPHATE ISOMERASE"/>
    <property type="match status" value="1"/>
</dbReference>